<keyword evidence="5" id="KW-1185">Reference proteome</keyword>
<evidence type="ECO:0008006" key="6">
    <source>
        <dbReference type="Google" id="ProtNLM"/>
    </source>
</evidence>
<dbReference type="SMART" id="SM00248">
    <property type="entry name" value="ANK"/>
    <property type="match status" value="3"/>
</dbReference>
<keyword evidence="1" id="KW-0677">Repeat</keyword>
<name>A0AAD5WM90_9PEZI</name>
<dbReference type="Proteomes" id="UP001201980">
    <property type="component" value="Unassembled WGS sequence"/>
</dbReference>
<dbReference type="PRINTS" id="PR01415">
    <property type="entry name" value="ANKYRIN"/>
</dbReference>
<sequence length="671" mass="75700">MDVLPTELLVVIVGYIVADSVPPKFDGWVKVSSTLRSLASVNHRLRHLVSRTVYDHECWCDLAFVPPENESTSYATFAGMNRLAWERPTPATIKNPRPPRVPVIQALLVGNIPTLEWIQRLCPEPGLFDWSVPISGGVFHTWRMWKQEVRNQVNLDTSCSPAIPSWIVRLREEAGSISKLPTVIFVPVAREMPALAKKYVRDDPFWTPLHMAAARGHLEVVRWLVDRGADLNALSALTCSCVFRHWYQEPVVNPTPLHLAICYGHTDVAKYLIEQGADLTTDGGPTPATSHGPKEARAGNVRSAFHDCLYRGNIELADYLMKRLFSDPQTPSGQRPAAFHLARVNPTYSPRDKYPEVRDDDFEMREVPILLEAARLKSYPFVNLFLKHPEVFLPNPIPRNLFPLAFEEACTYKASAATFAPSSLSESVGRLFAGHDRPDPTWNDINFFNLEAALHTWPNKVDADIETTVNILLKNLRPGSDPKTFEKDQFFFAGATEKAFRQSCFRAWRAMIRYQRRVFAPASISGVRYAPVLVPQMSMLSTFLEAGFLGSLGVVELLLREVGDLPDFSLDWLAAVEGVRDNSSGIAGCRDVFHNDDPRHWNPSPFWARMYELRRQKNTSAMVARNNVRSMALRARARSKAQYDPEAPFEKDLVALRRLVQTGSLGPFIVR</sequence>
<dbReference type="AlphaFoldDB" id="A0AAD5WM90"/>
<evidence type="ECO:0000256" key="2">
    <source>
        <dbReference type="ARBA" id="ARBA00023043"/>
    </source>
</evidence>
<organism evidence="4 5">
    <name type="scientific">Zalerion maritima</name>
    <dbReference type="NCBI Taxonomy" id="339359"/>
    <lineage>
        <taxon>Eukaryota</taxon>
        <taxon>Fungi</taxon>
        <taxon>Dikarya</taxon>
        <taxon>Ascomycota</taxon>
        <taxon>Pezizomycotina</taxon>
        <taxon>Sordariomycetes</taxon>
        <taxon>Lulworthiomycetidae</taxon>
        <taxon>Lulworthiales</taxon>
        <taxon>Lulworthiaceae</taxon>
        <taxon>Zalerion</taxon>
    </lineage>
</organism>
<reference evidence="4" key="1">
    <citation type="submission" date="2022-07" db="EMBL/GenBank/DDBJ databases">
        <title>Draft genome sequence of Zalerion maritima ATCC 34329, a (micro)plastics degrading marine fungus.</title>
        <authorList>
            <person name="Paco A."/>
            <person name="Goncalves M.F.M."/>
            <person name="Rocha-Santos T.A.P."/>
            <person name="Alves A."/>
        </authorList>
    </citation>
    <scope>NUCLEOTIDE SEQUENCE</scope>
    <source>
        <strain evidence="4">ATCC 34329</strain>
    </source>
</reference>
<dbReference type="InterPro" id="IPR036770">
    <property type="entry name" value="Ankyrin_rpt-contain_sf"/>
</dbReference>
<dbReference type="SUPFAM" id="SSF48403">
    <property type="entry name" value="Ankyrin repeat"/>
    <property type="match status" value="1"/>
</dbReference>
<evidence type="ECO:0000313" key="4">
    <source>
        <dbReference type="EMBL" id="KAJ2893145.1"/>
    </source>
</evidence>
<evidence type="ECO:0000313" key="5">
    <source>
        <dbReference type="Proteomes" id="UP001201980"/>
    </source>
</evidence>
<evidence type="ECO:0000256" key="3">
    <source>
        <dbReference type="PROSITE-ProRule" id="PRU00023"/>
    </source>
</evidence>
<evidence type="ECO:0000256" key="1">
    <source>
        <dbReference type="ARBA" id="ARBA00022737"/>
    </source>
</evidence>
<feature type="repeat" description="ANK" evidence="3">
    <location>
        <begin position="207"/>
        <end position="236"/>
    </location>
</feature>
<dbReference type="PROSITE" id="PS50088">
    <property type="entry name" value="ANK_REPEAT"/>
    <property type="match status" value="2"/>
</dbReference>
<dbReference type="PROSITE" id="PS50297">
    <property type="entry name" value="ANK_REP_REGION"/>
    <property type="match status" value="2"/>
</dbReference>
<keyword evidence="2 3" id="KW-0040">ANK repeat</keyword>
<dbReference type="InterPro" id="IPR002110">
    <property type="entry name" value="Ankyrin_rpt"/>
</dbReference>
<dbReference type="Gene3D" id="1.25.40.20">
    <property type="entry name" value="Ankyrin repeat-containing domain"/>
    <property type="match status" value="1"/>
</dbReference>
<protein>
    <recommendedName>
        <fullName evidence="6">Ankyrin repeat protein</fullName>
    </recommendedName>
</protein>
<accession>A0AAD5WM90</accession>
<dbReference type="PANTHER" id="PTHR24126">
    <property type="entry name" value="ANKYRIN REPEAT, PH AND SEC7 DOMAIN CONTAINING PROTEIN SECG-RELATED"/>
    <property type="match status" value="1"/>
</dbReference>
<comment type="caution">
    <text evidence="4">The sequence shown here is derived from an EMBL/GenBank/DDBJ whole genome shotgun (WGS) entry which is preliminary data.</text>
</comment>
<dbReference type="Pfam" id="PF12796">
    <property type="entry name" value="Ank_2"/>
    <property type="match status" value="1"/>
</dbReference>
<proteinExistence type="predicted"/>
<dbReference type="EMBL" id="JAKWBI020000654">
    <property type="protein sequence ID" value="KAJ2893145.1"/>
    <property type="molecule type" value="Genomic_DNA"/>
</dbReference>
<dbReference type="PANTHER" id="PTHR24126:SF14">
    <property type="entry name" value="ANK_REP_REGION DOMAIN-CONTAINING PROTEIN"/>
    <property type="match status" value="1"/>
</dbReference>
<gene>
    <name evidence="4" type="ORF">MKZ38_008993</name>
</gene>
<feature type="repeat" description="ANK" evidence="3">
    <location>
        <begin position="252"/>
        <end position="284"/>
    </location>
</feature>